<sequence>MLQYTPGKYETQRRENRCILKVLNANPAEDEAVYSCECGDARSSAKLLVVEPEWEFMKNLEDVEAVEREKAMMECDVSDPGADVTWFRDGKELKAGGKYEFVKDGLKRRLFIKNCSIKDDGKYTCRLLSHETTADLFVSPDVKFMKRLSDKKCKEKETVVLDGKATNPHKHPYKWLKDGKELDTGGAKYDVTQKGEVYKLTIKDTDMGDTGEYTLQIGERPNRCHVEVEPLPRPPKIDPSNVKEIFVKRGELIEVKIPFDGAPLPRAQWSKDGKHIDEGNLDTVTEPKLTTLRIPAAQRADTGQYELTLSNEAGEDKVPVKITVMDAPDRPEGPLDVMDIYSNRCALLWDKPKDDGGSPITHYIVEKMDSGKGEWEQVCETDDLEVDVCDLEPGHHYQFRVSAVNSEGVSEPLATDGAILAKDPWDPTSEPGEPQVIDYDKDYAELSWAPPKDENGAPVSGYLIEYREKGDKDWKKGAETGPENKGTVPGLKENKEYEFRVIAKNKAGPSAPSECSEPVLCKSRKVKPRIDQRTVPQSIRIKVGQKFTLGPIEFVGEPSPQVSWAVKNTKQEVVPLEPSDAISVTNVPKKSTVACTDGVRKHTGEYTITVSNKHGSDSATIDVVVLGPPARPGGPLEVKDISKDSATISWTPPADDGGQGINNYRVEKFDMEKGKWERVANVQGTKCNVPKLLEGHQYKFRVIAESPNGDSEPLELENPITAKNPYDPPDRPGKPEVKDRDRTFIELNWEPPKHDGGSPITGYEVERKEPKNNRWMKVSKTPVLEPTYKDEKVQEGKEYEYRVTAVNAAGPSEPSSVTAPIVAKPAKEAPKVNLESLFGAKEIRVRAGEPLNIALGICGAPEPTVEWLKDGQPLGSRAQTMNDDKEAKLHIPRAERGDTGKYTIKVANIYGEESADIAVVVLDKPGEPEGPLEVSDITAETARLSWKPPTAKGGAEITGYVVEKCEEGSTLWEKVPCIVNGETCTAKGLKDGKNYKFRVKAENMYGVGEPLESQQITAKNPFDTPEAPRDLEIEKYDKYSVALKWKEPLSDGGNPIKGYLIEKKERGKDWAKASVFPVPETQFTVLKLNEGSEYEFRVSAVNDGGPGKPSKVTPKHIVRDPIFPAGAPSAPNVDSITKNCVGLSWSKPSNDGGSKLTGYVVERKKKGGDWEECASLPPHALTATISNLPEGEEFQFRVRAENAVGLGEPSKPTKDIKIEDQPAKPKLDMSGIKDINVKAGQEFTLKIPYTGTPKPTAKWELDGSDVADPPRITMTLEPEHAILHCAKAKREDAGKYQLTLKNAEGTETAKVNVNVLDKPKPPTGPIEASDIDGESLTLTWNPPKDDGGEKVNNYIVEKRKAGTNRWQKVSSFLSKPTCQVRNLEPGTKYEFRVAAENSQGVSDFLETETPVLAKLPYDAPQAPSAPKCAATTEDSITLTWNPPKKDGGSPITGYVIEKKEKGDSRWTKANISEIPDTEYTVRGLQPGMEYDFRVAAVNNAGIGDFSEGSGDIKAQPPPTAPKINRDLMPSVKDIKVKVGEEFKIAVPYNGNPIPTVSWMQGGVPVHENSRIKIDVQPDMITLVCKSAELKDTGKYTLGLSNEKGSDSVTMGVQVVDAPAKPEGPIQVKEVTPESCILSWNPPKEDGGSPVSNYIVEKQDKATGRWEPASKFVRGTQYEVMGLEEGHEYNFRVKAENDYGISEPLETSTGTVAQSPFTSPESPMNIGVEDVDDSSVTLKWNKPKSDGGKKLLGYVIEYKEPSSNRWKTYNDVPMKETMATVKDLDNDTEYEFRVRAKNSAGLGNPSDSTGPVHVKPKFSKPSTPGVPEASKVGKTSVDLHWDKPRNDGGSKITGYVVEKREKGMSLWSKANEFPVTDTNFTVSGLNENTECEFRIAAVNSAGTGDFSLPCAPIKIKEKIDGHAPDFAEKFGNTKAALGKEASFSVKVEGHPPPKVQWFKNGMEIGTGGRNKVKVDGDTHTLTISDITPSDAGEISCEIRNPLGKETCKANLSVLSPPRLEKELRDQKVDAGDQFKVKLPFSGTGPFDIKVKKDGKEVKESNRVKISPFDDFVTFVIKETDKDDTGKYTIEVSNDSGTATAPVNLKVVSPPGAPTGPLGVSDITKNTCHLNWKPPKEDGGGRITSYLVERQEVGKPYWVTISSHCKDTSIDVQGLYENSQYLFRVAAVTENGTGDFLTAESPIIAKMPFDAPDAPGVPDVAEVGGDFASLTWEKPRSDGGGRIQGYWVEKREAGTENWTRVNNQPCITNMINIPNLIEDREYEFRVFAQNEAGLSKPTSASRPVKIKDPNAAEVPEFISGLKKVQAVEGKSARFECTVAGNPKPDIQWYKGSREIFDNDKFEIKTEGEKHILVVKDVYGEDADEYSARASNKGGSRVSRCQLEIRSPPKINVPPRFRDVCTFEKGETVTLKIPFSGNPKPAVKWIRDGQDLSGVKRFNSEVTERHAILTIKDASKLDDGPIRLQLENDLGTDSAVLKVQVNDRPDPPRFPVVENIRDDSVVLSWKPPLNDGGSFITEYVIERNEPPSGNWIRVASTRFAFHNVTGLSPDKEYCFRVFADNFYGRSEPCEPTAPVKTEEPEANRKKKQLEDEFGRKIRGKYDGPKINDYDKFYEDIWKKYHPQPVEVKQGSVYDYYDILEELGSGAFGVVHRCIEKATGRVFVAKFINTPYPLDKYTVKNEISIMNQLHHPKLINLHDAFEDKYEMVLILEFLSGGELFDRIAAEDYKMSEAEVINYMRQACEGLKHMHENSIVHLDIKPENIMCETKKASSVKIIDFGLATKLNPDEIVKVTTATAEFAAPEIVDREPVGFYTDMWAIGVLGYVLLSGLSPFAGEDDLETLQNVKRCDWEFDADAFAQVSPEAKDFIKCLLQKDPKKRMTVHECLEHAWLKGDHSNLTNRIPSSRYSKIRQKIKERYADWPAPAPAIGRIANFSSLRKHRPQEYQIYDSYFDRKEAVPRFVRKPRNQVAMEGQTAKFDCKIIAASPPIVTWYKDDGLLGQSYKHMQKYLGKEYELKISRIKMDDKGEYIVRAENSFGRKDEKASLKVEANPDKPAPPSRETTPMRKKRVFEEKQFEMPKEDVVPNFSFDLRPRVIQAHSEFKLICCVQAHPPPKVTWYKDGKEIHDGTQYTIQYSHGICTMEISNAMPEDSGKYSCIASNTLGQHETGCKVVVEDRVSTASADTKTGSSHTSRTVRRTKSGYNVEESSYEETSSSTTVRRGKRSEVTEEVSSTRSTRKTTFSSTTITSSSSSSFSSSIRTRSSRQGRNEAPEEEAPKFTVQLTPVTVNEGESILMVCSVTAKPEPNIEWFQNGQMLKSDDAVKLSFRRGEAKLEIAESVPEDEGDYVCKATNPAGVASTKANIIVNVKKAAPASQEKKADVERPTFVELLQGQSVTDGDAVTLQCRISGKPDKVQWFRDGKEVKPSDDFRYENAGDVYKLIVAEIFPEDGGVYSCQASNVGGSSTSVCSVFVAVPDEEVAVPKFSSFPQSIIVDEGSPASFNCNLDSPSTVTVSWSKDGRPLEDSGRFTFSQEGNNATLTIPAALSTDSGPYTVTASDDRGKATWSFSLQVKMGDSAGDVDVQQLIDSVKQ</sequence>
<dbReference type="SUPFAM" id="SSF49265">
    <property type="entry name" value="Fibronectin type III"/>
    <property type="match status" value="9"/>
</dbReference>
<dbReference type="FunFam" id="2.60.40.10:FF:000050">
    <property type="entry name" value="Titin isoform B"/>
    <property type="match status" value="1"/>
</dbReference>
<comment type="similarity">
    <text evidence="4">Belongs to the protein kinase superfamily. CAMK Ser/Thr protein kinase family.</text>
</comment>
<dbReference type="FunFam" id="2.60.40.10:FF:000127">
    <property type="entry name" value="titin isoform X1"/>
    <property type="match status" value="6"/>
</dbReference>
<feature type="domain" description="Fibronectin type-III" evidence="29">
    <location>
        <begin position="2212"/>
        <end position="2307"/>
    </location>
</feature>
<dbReference type="CDD" id="cd00096">
    <property type="entry name" value="Ig"/>
    <property type="match status" value="1"/>
</dbReference>
<feature type="region of interest" description="Disordered" evidence="26">
    <location>
        <begin position="1705"/>
        <end position="1728"/>
    </location>
</feature>
<dbReference type="FunFam" id="2.60.40.10:FF:000034">
    <property type="entry name" value="Titin isoform A"/>
    <property type="match status" value="1"/>
</dbReference>
<evidence type="ECO:0000313" key="30">
    <source>
        <dbReference type="EMBL" id="KAK3703485.1"/>
    </source>
</evidence>
<feature type="compositionally biased region" description="Basic and acidic residues" evidence="26">
    <location>
        <begin position="3284"/>
        <end position="3294"/>
    </location>
</feature>
<comment type="catalytic activity">
    <reaction evidence="22">
        <text>L-threonyl-[protein] + ATP = O-phospho-L-threonyl-[protein] + ADP + H(+)</text>
        <dbReference type="Rhea" id="RHEA:46608"/>
        <dbReference type="Rhea" id="RHEA-COMP:11060"/>
        <dbReference type="Rhea" id="RHEA-COMP:11605"/>
        <dbReference type="ChEBI" id="CHEBI:15378"/>
        <dbReference type="ChEBI" id="CHEBI:30013"/>
        <dbReference type="ChEBI" id="CHEBI:30616"/>
        <dbReference type="ChEBI" id="CHEBI:61977"/>
        <dbReference type="ChEBI" id="CHEBI:456216"/>
        <dbReference type="EC" id="2.7.11.1"/>
    </reaction>
</comment>
<evidence type="ECO:0000256" key="4">
    <source>
        <dbReference type="ARBA" id="ARBA00006692"/>
    </source>
</evidence>
<evidence type="ECO:0000256" key="24">
    <source>
        <dbReference type="ARBA" id="ARBA00073138"/>
    </source>
</evidence>
<dbReference type="PROSITE" id="PS50011">
    <property type="entry name" value="PROTEIN_KINASE_DOM"/>
    <property type="match status" value="1"/>
</dbReference>
<keyword evidence="17" id="KW-0112">Calmodulin-binding</keyword>
<feature type="compositionally biased region" description="Low complexity" evidence="26">
    <location>
        <begin position="3247"/>
        <end position="3278"/>
    </location>
</feature>
<evidence type="ECO:0000256" key="13">
    <source>
        <dbReference type="ARBA" id="ARBA00022777"/>
    </source>
</evidence>
<dbReference type="FunFam" id="2.60.40.10:FF:000056">
    <property type="entry name" value="twitchin isoform X4"/>
    <property type="match status" value="2"/>
</dbReference>
<dbReference type="InterPro" id="IPR013098">
    <property type="entry name" value="Ig_I-set"/>
</dbReference>
<dbReference type="InterPro" id="IPR036179">
    <property type="entry name" value="Ig-like_dom_sf"/>
</dbReference>
<feature type="region of interest" description="Disordered" evidence="26">
    <location>
        <begin position="706"/>
        <end position="738"/>
    </location>
</feature>
<dbReference type="GO" id="GO:0005516">
    <property type="term" value="F:calmodulin binding"/>
    <property type="evidence" value="ECO:0007669"/>
    <property type="project" value="UniProtKB-KW"/>
</dbReference>
<feature type="domain" description="Fibronectin type-III" evidence="29">
    <location>
        <begin position="1127"/>
        <end position="1221"/>
    </location>
</feature>
<feature type="domain" description="Ig-like" evidence="28">
    <location>
        <begin position="52"/>
        <end position="139"/>
    </location>
</feature>
<feature type="domain" description="Fibronectin type-III" evidence="29">
    <location>
        <begin position="1422"/>
        <end position="1517"/>
    </location>
</feature>
<evidence type="ECO:0000259" key="28">
    <source>
        <dbReference type="PROSITE" id="PS50835"/>
    </source>
</evidence>
<feature type="region of interest" description="Disordered" evidence="26">
    <location>
        <begin position="3196"/>
        <end position="3294"/>
    </location>
</feature>
<accession>A0AAE0XRC9</accession>
<dbReference type="InterPro" id="IPR036116">
    <property type="entry name" value="FN3_sf"/>
</dbReference>
<dbReference type="FunFam" id="2.60.40.10:FF:000051">
    <property type="entry name" value="Uncharacterized protein, isoform J"/>
    <property type="match status" value="1"/>
</dbReference>
<dbReference type="SMART" id="SM00220">
    <property type="entry name" value="S_TKc"/>
    <property type="match status" value="1"/>
</dbReference>
<evidence type="ECO:0000256" key="23">
    <source>
        <dbReference type="ARBA" id="ARBA00048679"/>
    </source>
</evidence>
<dbReference type="FunFam" id="2.60.40.10:FF:000107">
    <property type="entry name" value="Myosin, light chain kinase a"/>
    <property type="match status" value="2"/>
</dbReference>
<comment type="caution">
    <text evidence="30">The sequence shown here is derived from an EMBL/GenBank/DDBJ whole genome shotgun (WGS) entry which is preliminary data.</text>
</comment>
<dbReference type="Pfam" id="PF00041">
    <property type="entry name" value="fn3"/>
    <property type="match status" value="15"/>
</dbReference>
<feature type="domain" description="Ig-like" evidence="28">
    <location>
        <begin position="1521"/>
        <end position="1609"/>
    </location>
</feature>
<feature type="region of interest" description="Disordered" evidence="26">
    <location>
        <begin position="3058"/>
        <end position="3082"/>
    </location>
</feature>
<keyword evidence="15 25" id="KW-0067">ATP-binding</keyword>
<dbReference type="InterPro" id="IPR007110">
    <property type="entry name" value="Ig-like_dom"/>
</dbReference>
<dbReference type="SUPFAM" id="SSF56112">
    <property type="entry name" value="Protein kinase-like (PK-like)"/>
    <property type="match status" value="1"/>
</dbReference>
<feature type="domain" description="Fibronectin type-III" evidence="29">
    <location>
        <begin position="1721"/>
        <end position="1816"/>
    </location>
</feature>
<dbReference type="GO" id="GO:0009888">
    <property type="term" value="P:tissue development"/>
    <property type="evidence" value="ECO:0007669"/>
    <property type="project" value="UniProtKB-ARBA"/>
</dbReference>
<dbReference type="EMBL" id="JAWDGP010007831">
    <property type="protein sequence ID" value="KAK3703485.1"/>
    <property type="molecule type" value="Genomic_DNA"/>
</dbReference>
<dbReference type="FunFam" id="1.10.510.10:FF:000321">
    <property type="entry name" value="Bent, isoform C"/>
    <property type="match status" value="1"/>
</dbReference>
<keyword evidence="18" id="KW-0175">Coiled coil</keyword>
<dbReference type="Pfam" id="PF07679">
    <property type="entry name" value="I-set"/>
    <property type="match status" value="16"/>
</dbReference>
<comment type="catalytic activity">
    <reaction evidence="23">
        <text>L-seryl-[protein] + ATP = O-phospho-L-seryl-[protein] + ADP + H(+)</text>
        <dbReference type="Rhea" id="RHEA:17989"/>
        <dbReference type="Rhea" id="RHEA-COMP:9863"/>
        <dbReference type="Rhea" id="RHEA-COMP:11604"/>
        <dbReference type="ChEBI" id="CHEBI:15378"/>
        <dbReference type="ChEBI" id="CHEBI:29999"/>
        <dbReference type="ChEBI" id="CHEBI:30616"/>
        <dbReference type="ChEBI" id="CHEBI:83421"/>
        <dbReference type="ChEBI" id="CHEBI:456216"/>
        <dbReference type="EC" id="2.7.11.1"/>
    </reaction>
</comment>
<evidence type="ECO:0000259" key="27">
    <source>
        <dbReference type="PROSITE" id="PS50011"/>
    </source>
</evidence>
<keyword evidence="19" id="KW-1015">Disulfide bond</keyword>
<keyword evidence="6" id="KW-0963">Cytoplasm</keyword>
<evidence type="ECO:0000256" key="19">
    <source>
        <dbReference type="ARBA" id="ARBA00023157"/>
    </source>
</evidence>
<keyword evidence="7" id="KW-0723">Serine/threonine-protein kinase</keyword>
<dbReference type="PANTHER" id="PTHR14340">
    <property type="entry name" value="MICROFIBRIL-ASSOCIATED GLYCOPROTEIN 3"/>
    <property type="match status" value="1"/>
</dbReference>
<dbReference type="GO" id="GO:0045214">
    <property type="term" value="P:sarcomere organization"/>
    <property type="evidence" value="ECO:0007669"/>
    <property type="project" value="UniProtKB-ARBA"/>
</dbReference>
<keyword evidence="8" id="KW-0597">Phosphoprotein</keyword>
<dbReference type="InterPro" id="IPR003598">
    <property type="entry name" value="Ig_sub2"/>
</dbReference>
<evidence type="ECO:0000256" key="1">
    <source>
        <dbReference type="ARBA" id="ARBA00001946"/>
    </source>
</evidence>
<feature type="compositionally biased region" description="Basic and acidic residues" evidence="26">
    <location>
        <begin position="728"/>
        <end position="738"/>
    </location>
</feature>
<dbReference type="GO" id="GO:0004674">
    <property type="term" value="F:protein serine/threonine kinase activity"/>
    <property type="evidence" value="ECO:0007669"/>
    <property type="project" value="UniProtKB-KW"/>
</dbReference>
<dbReference type="GO" id="GO:0060298">
    <property type="term" value="P:positive regulation of sarcomere organization"/>
    <property type="evidence" value="ECO:0007669"/>
    <property type="project" value="UniProtKB-ARBA"/>
</dbReference>
<evidence type="ECO:0000256" key="26">
    <source>
        <dbReference type="SAM" id="MobiDB-lite"/>
    </source>
</evidence>
<feature type="domain" description="Fibronectin type-III" evidence="29">
    <location>
        <begin position="2504"/>
        <end position="2597"/>
    </location>
</feature>
<dbReference type="GO" id="GO:0046872">
    <property type="term" value="F:metal ion binding"/>
    <property type="evidence" value="ECO:0007669"/>
    <property type="project" value="UniProtKB-KW"/>
</dbReference>
<feature type="compositionally biased region" description="Polar residues" evidence="26">
    <location>
        <begin position="1705"/>
        <end position="1721"/>
    </location>
</feature>
<dbReference type="CDD" id="cd00063">
    <property type="entry name" value="FN3"/>
    <property type="match status" value="15"/>
</dbReference>
<evidence type="ECO:0000256" key="12">
    <source>
        <dbReference type="ARBA" id="ARBA00022741"/>
    </source>
</evidence>
<feature type="domain" description="Fibronectin type-III" evidence="29">
    <location>
        <begin position="1027"/>
        <end position="1121"/>
    </location>
</feature>
<feature type="domain" description="Ig-like" evidence="28">
    <location>
        <begin position="2307"/>
        <end position="2396"/>
    </location>
</feature>
<dbReference type="GO" id="GO:0008092">
    <property type="term" value="F:cytoskeletal protein binding"/>
    <property type="evidence" value="ECO:0007669"/>
    <property type="project" value="UniProtKB-ARBA"/>
</dbReference>
<dbReference type="InterPro" id="IPR008271">
    <property type="entry name" value="Ser/Thr_kinase_AS"/>
</dbReference>
<keyword evidence="11" id="KW-0677">Repeat</keyword>
<feature type="domain" description="Ig-like" evidence="28">
    <location>
        <begin position="3500"/>
        <end position="3588"/>
    </location>
</feature>
<keyword evidence="9" id="KW-0808">Transferase</keyword>
<feature type="domain" description="Fibronectin type-III" evidence="29">
    <location>
        <begin position="731"/>
        <end position="826"/>
    </location>
</feature>
<dbReference type="FunFam" id="2.60.40.10:FF:000425">
    <property type="entry name" value="Myosin light chain kinase"/>
    <property type="match status" value="3"/>
</dbReference>
<comment type="cofactor">
    <cofactor evidence="1">
        <name>Mg(2+)</name>
        <dbReference type="ChEBI" id="CHEBI:18420"/>
    </cofactor>
</comment>
<dbReference type="SMART" id="SM00409">
    <property type="entry name" value="IG"/>
    <property type="match status" value="16"/>
</dbReference>
<dbReference type="PROSITE" id="PS50835">
    <property type="entry name" value="IG_LIKE"/>
    <property type="match status" value="13"/>
</dbReference>
<dbReference type="Gene3D" id="2.60.40.10">
    <property type="entry name" value="Immunoglobulins"/>
    <property type="match status" value="31"/>
</dbReference>
<keyword evidence="20" id="KW-0539">Nucleus</keyword>
<feature type="region of interest" description="Disordered" evidence="26">
    <location>
        <begin position="1797"/>
        <end position="1843"/>
    </location>
</feature>
<organism evidence="30 31">
    <name type="scientific">Elysia crispata</name>
    <name type="common">lettuce slug</name>
    <dbReference type="NCBI Taxonomy" id="231223"/>
    <lineage>
        <taxon>Eukaryota</taxon>
        <taxon>Metazoa</taxon>
        <taxon>Spiralia</taxon>
        <taxon>Lophotrochozoa</taxon>
        <taxon>Mollusca</taxon>
        <taxon>Gastropoda</taxon>
        <taxon>Heterobranchia</taxon>
        <taxon>Euthyneura</taxon>
        <taxon>Panpulmonata</taxon>
        <taxon>Sacoglossa</taxon>
        <taxon>Placobranchoidea</taxon>
        <taxon>Plakobranchidae</taxon>
        <taxon>Elysia</taxon>
    </lineage>
</organism>
<dbReference type="GO" id="GO:0031430">
    <property type="term" value="C:M band"/>
    <property type="evidence" value="ECO:0007669"/>
    <property type="project" value="UniProtKB-ARBA"/>
</dbReference>
<evidence type="ECO:0000256" key="18">
    <source>
        <dbReference type="ARBA" id="ARBA00023054"/>
    </source>
</evidence>
<proteinExistence type="inferred from homology"/>
<dbReference type="FunFam" id="3.30.200.20:FF:000249">
    <property type="entry name" value="twitchin isoform X2"/>
    <property type="match status" value="1"/>
</dbReference>
<evidence type="ECO:0000256" key="20">
    <source>
        <dbReference type="ARBA" id="ARBA00023242"/>
    </source>
</evidence>
<reference evidence="30" key="1">
    <citation type="journal article" date="2023" name="G3 (Bethesda)">
        <title>A reference genome for the long-term kleptoplast-retaining sea slug Elysia crispata morphotype clarki.</title>
        <authorList>
            <person name="Eastman K.E."/>
            <person name="Pendleton A.L."/>
            <person name="Shaikh M.A."/>
            <person name="Suttiyut T."/>
            <person name="Ogas R."/>
            <person name="Tomko P."/>
            <person name="Gavelis G."/>
            <person name="Widhalm J.R."/>
            <person name="Wisecaver J.H."/>
        </authorList>
    </citation>
    <scope>NUCLEOTIDE SEQUENCE</scope>
    <source>
        <strain evidence="30">ECLA1</strain>
    </source>
</reference>
<evidence type="ECO:0000256" key="9">
    <source>
        <dbReference type="ARBA" id="ARBA00022679"/>
    </source>
</evidence>
<keyword evidence="13" id="KW-0418">Kinase</keyword>
<dbReference type="GO" id="GO:0030018">
    <property type="term" value="C:Z disc"/>
    <property type="evidence" value="ECO:0007669"/>
    <property type="project" value="UniProtKB-ARBA"/>
</dbReference>
<dbReference type="PROSITE" id="PS00107">
    <property type="entry name" value="PROTEIN_KINASE_ATP"/>
    <property type="match status" value="1"/>
</dbReference>
<feature type="region of interest" description="Disordered" evidence="26">
    <location>
        <begin position="745"/>
        <end position="764"/>
    </location>
</feature>
<evidence type="ECO:0000256" key="25">
    <source>
        <dbReference type="PROSITE-ProRule" id="PRU10141"/>
    </source>
</evidence>
<dbReference type="InterPro" id="IPR003599">
    <property type="entry name" value="Ig_sub"/>
</dbReference>
<evidence type="ECO:0000256" key="22">
    <source>
        <dbReference type="ARBA" id="ARBA00047899"/>
    </source>
</evidence>
<feature type="compositionally biased region" description="Basic and acidic residues" evidence="26">
    <location>
        <begin position="3058"/>
        <end position="3069"/>
    </location>
</feature>
<feature type="domain" description="Fibronectin type-III" evidence="29">
    <location>
        <begin position="632"/>
        <end position="725"/>
    </location>
</feature>
<name>A0AAE0XRC9_9GAST</name>
<dbReference type="FunFam" id="2.60.40.10:FF:000003">
    <property type="entry name" value="Titin isoform E"/>
    <property type="match status" value="4"/>
</dbReference>
<dbReference type="CDD" id="cd14114">
    <property type="entry name" value="STKc_Twitchin_like"/>
    <property type="match status" value="1"/>
</dbReference>
<feature type="domain" description="Fibronectin type-III" evidence="29">
    <location>
        <begin position="1822"/>
        <end position="1917"/>
    </location>
</feature>
<dbReference type="GO" id="GO:0005524">
    <property type="term" value="F:ATP binding"/>
    <property type="evidence" value="ECO:0007669"/>
    <property type="project" value="UniProtKB-UniRule"/>
</dbReference>
<feature type="domain" description="Ig-like" evidence="28">
    <location>
        <begin position="2976"/>
        <end position="3064"/>
    </location>
</feature>
<feature type="domain" description="Fibronectin type-III" evidence="29">
    <location>
        <begin position="2108"/>
        <end position="2206"/>
    </location>
</feature>
<feature type="domain" description="Protein kinase" evidence="27">
    <location>
        <begin position="2653"/>
        <end position="2908"/>
    </location>
</feature>
<dbReference type="FunFam" id="2.60.40.10:FF:000031">
    <property type="entry name" value="Myosin-binding protein C, slow type"/>
    <property type="match status" value="6"/>
</dbReference>
<dbReference type="PROSITE" id="PS00108">
    <property type="entry name" value="PROTEIN_KINASE_ST"/>
    <property type="match status" value="1"/>
</dbReference>
<feature type="domain" description="Ig-like" evidence="28">
    <location>
        <begin position="235"/>
        <end position="323"/>
    </location>
</feature>
<dbReference type="GO" id="GO:0005198">
    <property type="term" value="F:structural molecule activity"/>
    <property type="evidence" value="ECO:0007669"/>
    <property type="project" value="UniProtKB-ARBA"/>
</dbReference>
<feature type="binding site" evidence="25">
    <location>
        <position position="2682"/>
    </location>
    <ligand>
        <name>ATP</name>
        <dbReference type="ChEBI" id="CHEBI:30616"/>
    </ligand>
</feature>
<dbReference type="Gene3D" id="1.10.510.10">
    <property type="entry name" value="Transferase(Phosphotransferase) domain 1"/>
    <property type="match status" value="1"/>
</dbReference>
<keyword evidence="21" id="KW-0393">Immunoglobulin domain</keyword>
<evidence type="ECO:0000313" key="31">
    <source>
        <dbReference type="Proteomes" id="UP001283361"/>
    </source>
</evidence>
<evidence type="ECO:0000256" key="5">
    <source>
        <dbReference type="ARBA" id="ARBA00012513"/>
    </source>
</evidence>
<keyword evidence="16" id="KW-0460">Magnesium</keyword>
<evidence type="ECO:0000256" key="16">
    <source>
        <dbReference type="ARBA" id="ARBA00022842"/>
    </source>
</evidence>
<dbReference type="InterPro" id="IPR011009">
    <property type="entry name" value="Kinase-like_dom_sf"/>
</dbReference>
<comment type="subcellular location">
    <subcellularLocation>
        <location evidence="3">Cytoplasm</location>
        <location evidence="3">Myofibril</location>
        <location evidence="3">Sarcomere</location>
    </subcellularLocation>
    <subcellularLocation>
        <location evidence="2">Nucleus</location>
    </subcellularLocation>
</comment>
<feature type="compositionally biased region" description="Polar residues" evidence="26">
    <location>
        <begin position="3196"/>
        <end position="3210"/>
    </location>
</feature>
<gene>
    <name evidence="30" type="ORF">RRG08_024788</name>
</gene>
<evidence type="ECO:0000256" key="3">
    <source>
        <dbReference type="ARBA" id="ARBA00004204"/>
    </source>
</evidence>
<feature type="domain" description="Fibronectin type-III" evidence="29">
    <location>
        <begin position="1321"/>
        <end position="1416"/>
    </location>
</feature>
<feature type="domain" description="Fibronectin type-III" evidence="29">
    <location>
        <begin position="331"/>
        <end position="424"/>
    </location>
</feature>
<keyword evidence="14" id="KW-0106">Calcium</keyword>
<dbReference type="EC" id="2.7.11.1" evidence="5"/>
<feature type="domain" description="Ig-like" evidence="28">
    <location>
        <begin position="830"/>
        <end position="918"/>
    </location>
</feature>
<dbReference type="FunFam" id="2.60.40.10:FF:000147">
    <property type="entry name" value="Myosin light chain kinase"/>
    <property type="match status" value="1"/>
</dbReference>
<keyword evidence="31" id="KW-1185">Reference proteome</keyword>
<evidence type="ECO:0000256" key="21">
    <source>
        <dbReference type="ARBA" id="ARBA00023319"/>
    </source>
</evidence>
<feature type="domain" description="Fibronectin type-III" evidence="29">
    <location>
        <begin position="430"/>
        <end position="524"/>
    </location>
</feature>
<feature type="domain" description="Ig-like" evidence="28">
    <location>
        <begin position="2406"/>
        <end position="2499"/>
    </location>
</feature>
<evidence type="ECO:0000256" key="14">
    <source>
        <dbReference type="ARBA" id="ARBA00022837"/>
    </source>
</evidence>
<dbReference type="GO" id="GO:0045989">
    <property type="term" value="P:positive regulation of striated muscle contraction"/>
    <property type="evidence" value="ECO:0007669"/>
    <property type="project" value="UniProtKB-ARBA"/>
</dbReference>
<dbReference type="InterPro" id="IPR003961">
    <property type="entry name" value="FN3_dom"/>
</dbReference>
<feature type="domain" description="Ig-like" evidence="28">
    <location>
        <begin position="1923"/>
        <end position="2011"/>
    </location>
</feature>
<evidence type="ECO:0000256" key="8">
    <source>
        <dbReference type="ARBA" id="ARBA00022553"/>
    </source>
</evidence>
<dbReference type="Proteomes" id="UP001283361">
    <property type="component" value="Unassembled WGS sequence"/>
</dbReference>
<feature type="domain" description="Ig-like" evidence="28">
    <location>
        <begin position="3096"/>
        <end position="3196"/>
    </location>
</feature>
<dbReference type="InterPro" id="IPR017441">
    <property type="entry name" value="Protein_kinase_ATP_BS"/>
</dbReference>
<dbReference type="InterPro" id="IPR013783">
    <property type="entry name" value="Ig-like_fold"/>
</dbReference>
<keyword evidence="10" id="KW-0479">Metal-binding</keyword>
<feature type="domain" description="Ig-like" evidence="28">
    <location>
        <begin position="3402"/>
        <end position="3491"/>
    </location>
</feature>
<dbReference type="FunFam" id="2.60.40.10:FF:000160">
    <property type="entry name" value="Titin a"/>
    <property type="match status" value="2"/>
</dbReference>
<dbReference type="PRINTS" id="PR00014">
    <property type="entry name" value="FNTYPEIII"/>
</dbReference>
<dbReference type="InterPro" id="IPR000719">
    <property type="entry name" value="Prot_kinase_dom"/>
</dbReference>
<dbReference type="GO" id="GO:0005634">
    <property type="term" value="C:nucleus"/>
    <property type="evidence" value="ECO:0007669"/>
    <property type="project" value="UniProtKB-SubCell"/>
</dbReference>
<evidence type="ECO:0000256" key="7">
    <source>
        <dbReference type="ARBA" id="ARBA00022527"/>
    </source>
</evidence>
<dbReference type="SMART" id="SM00408">
    <property type="entry name" value="IGc2"/>
    <property type="match status" value="13"/>
</dbReference>
<dbReference type="Gene3D" id="3.30.200.20">
    <property type="entry name" value="Phosphorylase Kinase, domain 1"/>
    <property type="match status" value="1"/>
</dbReference>
<feature type="domain" description="Fibronectin type-III" evidence="29">
    <location>
        <begin position="1621"/>
        <end position="1714"/>
    </location>
</feature>
<dbReference type="SUPFAM" id="SSF48726">
    <property type="entry name" value="Immunoglobulin"/>
    <property type="match status" value="16"/>
</dbReference>
<evidence type="ECO:0000256" key="2">
    <source>
        <dbReference type="ARBA" id="ARBA00004123"/>
    </source>
</evidence>
<evidence type="ECO:0000256" key="15">
    <source>
        <dbReference type="ARBA" id="ARBA00022840"/>
    </source>
</evidence>
<keyword evidence="12 25" id="KW-0547">Nucleotide-binding</keyword>
<feature type="domain" description="Ig-like" evidence="28">
    <location>
        <begin position="1225"/>
        <end position="1314"/>
    </location>
</feature>
<evidence type="ECO:0000256" key="17">
    <source>
        <dbReference type="ARBA" id="ARBA00022860"/>
    </source>
</evidence>
<feature type="domain" description="Fibronectin type-III" evidence="29">
    <location>
        <begin position="928"/>
        <end position="1021"/>
    </location>
</feature>
<evidence type="ECO:0000256" key="11">
    <source>
        <dbReference type="ARBA" id="ARBA00022737"/>
    </source>
</evidence>
<evidence type="ECO:0000256" key="10">
    <source>
        <dbReference type="ARBA" id="ARBA00022723"/>
    </source>
</evidence>
<dbReference type="PANTHER" id="PTHR14340:SF9">
    <property type="entry name" value="FIBRONECTIN TYPE-III DOMAIN-CONTAINING PROTEIN"/>
    <property type="match status" value="1"/>
</dbReference>
<dbReference type="FunFam" id="2.60.40.10:FF:000345">
    <property type="entry name" value="Muscle M-line assembly protein unc-89"/>
    <property type="match status" value="1"/>
</dbReference>
<evidence type="ECO:0000259" key="29">
    <source>
        <dbReference type="PROSITE" id="PS50853"/>
    </source>
</evidence>
<dbReference type="PROSITE" id="PS50853">
    <property type="entry name" value="FN3"/>
    <property type="match status" value="15"/>
</dbReference>
<dbReference type="Pfam" id="PF00069">
    <property type="entry name" value="Pkinase"/>
    <property type="match status" value="1"/>
</dbReference>
<evidence type="ECO:0000256" key="6">
    <source>
        <dbReference type="ARBA" id="ARBA00022490"/>
    </source>
</evidence>
<feature type="domain" description="Ig-like" evidence="28">
    <location>
        <begin position="3294"/>
        <end position="3382"/>
    </location>
</feature>
<protein>
    <recommendedName>
        <fullName evidence="24">Titin</fullName>
        <ecNumber evidence="5">2.7.11.1</ecNumber>
    </recommendedName>
</protein>
<dbReference type="GO" id="GO:0007517">
    <property type="term" value="P:muscle organ development"/>
    <property type="evidence" value="ECO:0007669"/>
    <property type="project" value="UniProtKB-ARBA"/>
</dbReference>
<dbReference type="SMART" id="SM00060">
    <property type="entry name" value="FN3"/>
    <property type="match status" value="16"/>
</dbReference>